<gene>
    <name evidence="1" type="ORF">GOP47_0024916</name>
</gene>
<dbReference type="AlphaFoldDB" id="A0A9D4U5A8"/>
<comment type="caution">
    <text evidence="1">The sequence shown here is derived from an EMBL/GenBank/DDBJ whole genome shotgun (WGS) entry which is preliminary data.</text>
</comment>
<sequence>MATPLSSWCGLYAAVDGTVGDALWWFGGAPWVRYSNDGATPKGGGVLQRSKEPKNFIGEECSPGGCHGIMTSPQGTKRWFTCVSKRKGWKDDRGVGTISSMLRLKCQV</sequence>
<accession>A0A9D4U5A8</accession>
<protein>
    <submittedName>
        <fullName evidence="1">Uncharacterized protein</fullName>
    </submittedName>
</protein>
<proteinExistence type="predicted"/>
<evidence type="ECO:0000313" key="2">
    <source>
        <dbReference type="Proteomes" id="UP000886520"/>
    </source>
</evidence>
<reference evidence="1" key="1">
    <citation type="submission" date="2021-01" db="EMBL/GenBank/DDBJ databases">
        <title>Adiantum capillus-veneris genome.</title>
        <authorList>
            <person name="Fang Y."/>
            <person name="Liao Q."/>
        </authorList>
    </citation>
    <scope>NUCLEOTIDE SEQUENCE</scope>
    <source>
        <strain evidence="1">H3</strain>
        <tissue evidence="1">Leaf</tissue>
    </source>
</reference>
<keyword evidence="2" id="KW-1185">Reference proteome</keyword>
<dbReference type="Proteomes" id="UP000886520">
    <property type="component" value="Chromosome 24"/>
</dbReference>
<organism evidence="1 2">
    <name type="scientific">Adiantum capillus-veneris</name>
    <name type="common">Maidenhair fern</name>
    <dbReference type="NCBI Taxonomy" id="13818"/>
    <lineage>
        <taxon>Eukaryota</taxon>
        <taxon>Viridiplantae</taxon>
        <taxon>Streptophyta</taxon>
        <taxon>Embryophyta</taxon>
        <taxon>Tracheophyta</taxon>
        <taxon>Polypodiopsida</taxon>
        <taxon>Polypodiidae</taxon>
        <taxon>Polypodiales</taxon>
        <taxon>Pteridineae</taxon>
        <taxon>Pteridaceae</taxon>
        <taxon>Vittarioideae</taxon>
        <taxon>Adiantum</taxon>
    </lineage>
</organism>
<evidence type="ECO:0000313" key="1">
    <source>
        <dbReference type="EMBL" id="KAI5060496.1"/>
    </source>
</evidence>
<dbReference type="EMBL" id="JABFUD020000024">
    <property type="protein sequence ID" value="KAI5060496.1"/>
    <property type="molecule type" value="Genomic_DNA"/>
</dbReference>
<name>A0A9D4U5A8_ADICA</name>